<keyword evidence="1 5" id="KW-0489">Methyltransferase</keyword>
<proteinExistence type="predicted"/>
<dbReference type="GO" id="GO:0032259">
    <property type="term" value="P:methylation"/>
    <property type="evidence" value="ECO:0007669"/>
    <property type="project" value="UniProtKB-KW"/>
</dbReference>
<dbReference type="PANTHER" id="PTHR43464:SF19">
    <property type="entry name" value="UBIQUINONE BIOSYNTHESIS O-METHYLTRANSFERASE, MITOCHONDRIAL"/>
    <property type="match status" value="1"/>
</dbReference>
<reference evidence="5 6" key="1">
    <citation type="submission" date="2018-05" db="EMBL/GenBank/DDBJ databases">
        <title>Complete genome sequence of the Type Strain of Streptomyces spongiicola HNM0071, the producer of staurosporine.</title>
        <authorList>
            <person name="Zhou S."/>
            <person name="Huang X."/>
        </authorList>
    </citation>
    <scope>NUCLEOTIDE SEQUENCE [LARGE SCALE GENOMIC DNA]</scope>
    <source>
        <strain evidence="5 6">HNM0071</strain>
    </source>
</reference>
<keyword evidence="6" id="KW-1185">Reference proteome</keyword>
<dbReference type="EMBL" id="CP029254">
    <property type="protein sequence ID" value="AWK12266.1"/>
    <property type="molecule type" value="Genomic_DNA"/>
</dbReference>
<evidence type="ECO:0000313" key="6">
    <source>
        <dbReference type="Proteomes" id="UP000245051"/>
    </source>
</evidence>
<dbReference type="SUPFAM" id="SSF53335">
    <property type="entry name" value="S-adenosyl-L-methionine-dependent methyltransferases"/>
    <property type="match status" value="1"/>
</dbReference>
<organism evidence="5 6">
    <name type="scientific">Streptomyces spongiicola</name>
    <dbReference type="NCBI Taxonomy" id="1690221"/>
    <lineage>
        <taxon>Bacteria</taxon>
        <taxon>Bacillati</taxon>
        <taxon>Actinomycetota</taxon>
        <taxon>Actinomycetes</taxon>
        <taxon>Kitasatosporales</taxon>
        <taxon>Streptomycetaceae</taxon>
        <taxon>Streptomyces</taxon>
    </lineage>
</organism>
<evidence type="ECO:0000256" key="2">
    <source>
        <dbReference type="ARBA" id="ARBA00022679"/>
    </source>
</evidence>
<evidence type="ECO:0000256" key="3">
    <source>
        <dbReference type="ARBA" id="ARBA00022691"/>
    </source>
</evidence>
<dbReference type="Pfam" id="PF08242">
    <property type="entry name" value="Methyltransf_12"/>
    <property type="match status" value="1"/>
</dbReference>
<dbReference type="GO" id="GO:0008168">
    <property type="term" value="F:methyltransferase activity"/>
    <property type="evidence" value="ECO:0007669"/>
    <property type="project" value="UniProtKB-KW"/>
</dbReference>
<sequence>MSTGWLDDDTALFVRYGDAFVPRRREQLDIVCDLLGELPRPVVLELGCGDGRLTERLLGRLPEVRVTAVDASARMLRLARIRLAGFAERVALRRVGMEEDGALCRVGMEEGGALCRVGGEEDGAPGGGPYGAVVTSLAVHHLDDRAKQALYRRVRAALAPGGAFVMADLVSPVGPAPLALAAARWDAEVAAADPAATLPFESARWNTFRFPDPVDRPSGVGEHLTWLARAGFADADVCWLYAGHAVFHARRPGRSEETA</sequence>
<accession>A0ABM6VEA0</accession>
<evidence type="ECO:0000313" key="5">
    <source>
        <dbReference type="EMBL" id="AWK12266.1"/>
    </source>
</evidence>
<evidence type="ECO:0000259" key="4">
    <source>
        <dbReference type="Pfam" id="PF08242"/>
    </source>
</evidence>
<name>A0ABM6VEA0_9ACTN</name>
<evidence type="ECO:0000256" key="1">
    <source>
        <dbReference type="ARBA" id="ARBA00022603"/>
    </source>
</evidence>
<keyword evidence="2" id="KW-0808">Transferase</keyword>
<dbReference type="CDD" id="cd02440">
    <property type="entry name" value="AdoMet_MTases"/>
    <property type="match status" value="1"/>
</dbReference>
<keyword evidence="3" id="KW-0949">S-adenosyl-L-methionine</keyword>
<protein>
    <submittedName>
        <fullName evidence="5">Class I SAM-dependent methyltransferase</fullName>
    </submittedName>
</protein>
<feature type="domain" description="Methyltransferase type 12" evidence="4">
    <location>
        <begin position="44"/>
        <end position="163"/>
    </location>
</feature>
<gene>
    <name evidence="5" type="ORF">DDQ41_28875</name>
</gene>
<dbReference type="Gene3D" id="3.40.50.150">
    <property type="entry name" value="Vaccinia Virus protein VP39"/>
    <property type="match status" value="1"/>
</dbReference>
<dbReference type="InterPro" id="IPR013217">
    <property type="entry name" value="Methyltransf_12"/>
</dbReference>
<dbReference type="InterPro" id="IPR029063">
    <property type="entry name" value="SAM-dependent_MTases_sf"/>
</dbReference>
<dbReference type="RefSeq" id="WP_109297099.1">
    <property type="nucleotide sequence ID" value="NZ_CP029254.1"/>
</dbReference>
<dbReference type="Proteomes" id="UP000245051">
    <property type="component" value="Chromosome"/>
</dbReference>
<dbReference type="PANTHER" id="PTHR43464">
    <property type="entry name" value="METHYLTRANSFERASE"/>
    <property type="match status" value="1"/>
</dbReference>